<sequence length="227" mass="23495">MDITFHPAISHLFSLGSADGKNEIPLAEGTKTLGACVIQLVTYLVVTSAPGVIPFLGHLGPSGSVASVPRLPDPRFGLHVTLCSQKQVFETPLPFGSSCFPASAGRPGSSSAPGGAPRPRKGVPTAGASSASSRNAGAGGSSAHPDFRDRAPDWLRYVTLLGGPRRLPGVEAPRVRRRRALSGGGGGCRFSCVRHFVAVAIRNELGKTIPEARRSFEFGASCNGGGR</sequence>
<evidence type="ECO:0000256" key="1">
    <source>
        <dbReference type="SAM" id="MobiDB-lite"/>
    </source>
</evidence>
<proteinExistence type="predicted"/>
<evidence type="ECO:0000313" key="2">
    <source>
        <dbReference type="EMBL" id="KAK2121151.1"/>
    </source>
</evidence>
<organism evidence="2 3">
    <name type="scientific">Saguinus oedipus</name>
    <name type="common">Cotton-top tamarin</name>
    <name type="synonym">Oedipomidas oedipus</name>
    <dbReference type="NCBI Taxonomy" id="9490"/>
    <lineage>
        <taxon>Eukaryota</taxon>
        <taxon>Metazoa</taxon>
        <taxon>Chordata</taxon>
        <taxon>Craniata</taxon>
        <taxon>Vertebrata</taxon>
        <taxon>Euteleostomi</taxon>
        <taxon>Mammalia</taxon>
        <taxon>Eutheria</taxon>
        <taxon>Euarchontoglires</taxon>
        <taxon>Primates</taxon>
        <taxon>Haplorrhini</taxon>
        <taxon>Platyrrhini</taxon>
        <taxon>Cebidae</taxon>
        <taxon>Callitrichinae</taxon>
        <taxon>Saguinus</taxon>
    </lineage>
</organism>
<name>A0ABQ9WHM0_SAGOE</name>
<dbReference type="Proteomes" id="UP001266305">
    <property type="component" value="Unassembled WGS sequence"/>
</dbReference>
<comment type="caution">
    <text evidence="2">The sequence shown here is derived from an EMBL/GenBank/DDBJ whole genome shotgun (WGS) entry which is preliminary data.</text>
</comment>
<accession>A0ABQ9WHM0</accession>
<reference evidence="2 3" key="1">
    <citation type="submission" date="2023-05" db="EMBL/GenBank/DDBJ databases">
        <title>B98-5 Cell Line De Novo Hybrid Assembly: An Optical Mapping Approach.</title>
        <authorList>
            <person name="Kananen K."/>
            <person name="Auerbach J.A."/>
            <person name="Kautto E."/>
            <person name="Blachly J.S."/>
        </authorList>
    </citation>
    <scope>NUCLEOTIDE SEQUENCE [LARGE SCALE GENOMIC DNA]</scope>
    <source>
        <strain evidence="2">B95-8</strain>
        <tissue evidence="2">Cell line</tissue>
    </source>
</reference>
<dbReference type="EMBL" id="JASSZA010000001">
    <property type="protein sequence ID" value="KAK2121151.1"/>
    <property type="molecule type" value="Genomic_DNA"/>
</dbReference>
<protein>
    <submittedName>
        <fullName evidence="2">Uncharacterized protein</fullName>
    </submittedName>
</protein>
<feature type="compositionally biased region" description="Low complexity" evidence="1">
    <location>
        <begin position="126"/>
        <end position="136"/>
    </location>
</feature>
<keyword evidence="3" id="KW-1185">Reference proteome</keyword>
<evidence type="ECO:0000313" key="3">
    <source>
        <dbReference type="Proteomes" id="UP001266305"/>
    </source>
</evidence>
<feature type="compositionally biased region" description="Low complexity" evidence="1">
    <location>
        <begin position="104"/>
        <end position="117"/>
    </location>
</feature>
<feature type="region of interest" description="Disordered" evidence="1">
    <location>
        <begin position="104"/>
        <end position="147"/>
    </location>
</feature>
<gene>
    <name evidence="2" type="ORF">P7K49_002537</name>
</gene>